<dbReference type="AlphaFoldDB" id="A0A0K0FNJ6"/>
<proteinExistence type="predicted"/>
<dbReference type="PROSITE" id="PS50097">
    <property type="entry name" value="BTB"/>
    <property type="match status" value="1"/>
</dbReference>
<organism evidence="2 3">
    <name type="scientific">Strongyloides venezuelensis</name>
    <name type="common">Threadworm</name>
    <dbReference type="NCBI Taxonomy" id="75913"/>
    <lineage>
        <taxon>Eukaryota</taxon>
        <taxon>Metazoa</taxon>
        <taxon>Ecdysozoa</taxon>
        <taxon>Nematoda</taxon>
        <taxon>Chromadorea</taxon>
        <taxon>Rhabditida</taxon>
        <taxon>Tylenchina</taxon>
        <taxon>Panagrolaimomorpha</taxon>
        <taxon>Strongyloidoidea</taxon>
        <taxon>Strongyloididae</taxon>
        <taxon>Strongyloides</taxon>
    </lineage>
</organism>
<evidence type="ECO:0000313" key="2">
    <source>
        <dbReference type="Proteomes" id="UP000035680"/>
    </source>
</evidence>
<reference evidence="2" key="1">
    <citation type="submission" date="2014-07" db="EMBL/GenBank/DDBJ databases">
        <authorList>
            <person name="Martin A.A"/>
            <person name="De Silva N."/>
        </authorList>
    </citation>
    <scope>NUCLEOTIDE SEQUENCE</scope>
</reference>
<dbReference type="Proteomes" id="UP000035680">
    <property type="component" value="Unassembled WGS sequence"/>
</dbReference>
<dbReference type="SUPFAM" id="SSF54695">
    <property type="entry name" value="POZ domain"/>
    <property type="match status" value="1"/>
</dbReference>
<dbReference type="Gene3D" id="3.30.710.10">
    <property type="entry name" value="Potassium Channel Kv1.1, Chain A"/>
    <property type="match status" value="1"/>
</dbReference>
<feature type="domain" description="BTB" evidence="1">
    <location>
        <begin position="35"/>
        <end position="99"/>
    </location>
</feature>
<keyword evidence="2" id="KW-1185">Reference proteome</keyword>
<accession>A0A0K0FNJ6</accession>
<dbReference type="InterPro" id="IPR011333">
    <property type="entry name" value="SKP1/BTB/POZ_sf"/>
</dbReference>
<reference evidence="3" key="2">
    <citation type="submission" date="2015-08" db="UniProtKB">
        <authorList>
            <consortium name="WormBaseParasite"/>
        </authorList>
    </citation>
    <scope>IDENTIFICATION</scope>
</reference>
<dbReference type="WBParaSite" id="SVE_1057600.1">
    <property type="protein sequence ID" value="SVE_1057600.1"/>
    <property type="gene ID" value="SVE_1057600"/>
</dbReference>
<evidence type="ECO:0000259" key="1">
    <source>
        <dbReference type="PROSITE" id="PS50097"/>
    </source>
</evidence>
<protein>
    <submittedName>
        <fullName evidence="3">BTB domain-containing protein</fullName>
    </submittedName>
</protein>
<sequence>MLVNTQNLGNLTRQNDLSKIFDDYCKLHNIKLAPNRYTTIVGVNKNFNLHLDIAGCFSKYFKRINSPDTVHYIKRSDITDRAIGKVIEWIYTGNTTIAPFDFEQINYLCNLWEIEKLQAILNAFKNVKNGINETSNTRERNDTQNSSIRGERKKNILPICKADGTRIKVQLPFIVQ</sequence>
<dbReference type="InterPro" id="IPR000210">
    <property type="entry name" value="BTB/POZ_dom"/>
</dbReference>
<evidence type="ECO:0000313" key="3">
    <source>
        <dbReference type="WBParaSite" id="SVE_1057600.1"/>
    </source>
</evidence>
<name>A0A0K0FNJ6_STRVS</name>